<evidence type="ECO:0000313" key="2">
    <source>
        <dbReference type="Proteomes" id="UP001054945"/>
    </source>
</evidence>
<sequence length="75" mass="8713">MAIMITSFFLDFGNRLHFGPYWEGWQISRLEDFEFFGFLTYQPCILSYWGTGLGYCRDFGKCGAERQSDITGIGF</sequence>
<name>A0AAV4W7Q8_CAEEX</name>
<dbReference type="Proteomes" id="UP001054945">
    <property type="component" value="Unassembled WGS sequence"/>
</dbReference>
<reference evidence="1 2" key="1">
    <citation type="submission" date="2021-06" db="EMBL/GenBank/DDBJ databases">
        <title>Caerostris extrusa draft genome.</title>
        <authorList>
            <person name="Kono N."/>
            <person name="Arakawa K."/>
        </authorList>
    </citation>
    <scope>NUCLEOTIDE SEQUENCE [LARGE SCALE GENOMIC DNA]</scope>
</reference>
<evidence type="ECO:0000313" key="1">
    <source>
        <dbReference type="EMBL" id="GIY78253.1"/>
    </source>
</evidence>
<gene>
    <name evidence="1" type="ORF">CEXT_575291</name>
</gene>
<accession>A0AAV4W7Q8</accession>
<comment type="caution">
    <text evidence="1">The sequence shown here is derived from an EMBL/GenBank/DDBJ whole genome shotgun (WGS) entry which is preliminary data.</text>
</comment>
<dbReference type="AlphaFoldDB" id="A0AAV4W7Q8"/>
<proteinExistence type="predicted"/>
<keyword evidence="2" id="KW-1185">Reference proteome</keyword>
<organism evidence="1 2">
    <name type="scientific">Caerostris extrusa</name>
    <name type="common">Bark spider</name>
    <name type="synonym">Caerostris bankana</name>
    <dbReference type="NCBI Taxonomy" id="172846"/>
    <lineage>
        <taxon>Eukaryota</taxon>
        <taxon>Metazoa</taxon>
        <taxon>Ecdysozoa</taxon>
        <taxon>Arthropoda</taxon>
        <taxon>Chelicerata</taxon>
        <taxon>Arachnida</taxon>
        <taxon>Araneae</taxon>
        <taxon>Araneomorphae</taxon>
        <taxon>Entelegynae</taxon>
        <taxon>Araneoidea</taxon>
        <taxon>Araneidae</taxon>
        <taxon>Caerostris</taxon>
    </lineage>
</organism>
<dbReference type="EMBL" id="BPLR01015734">
    <property type="protein sequence ID" value="GIY78253.1"/>
    <property type="molecule type" value="Genomic_DNA"/>
</dbReference>
<protein>
    <submittedName>
        <fullName evidence="1">Uncharacterized protein</fullName>
    </submittedName>
</protein>